<dbReference type="InterPro" id="IPR023271">
    <property type="entry name" value="Aquaporin-like"/>
</dbReference>
<reference evidence="5 6" key="1">
    <citation type="submission" date="2020-11" db="EMBL/GenBank/DDBJ databases">
        <title>Vibrio nitrifigilis sp. nov., a marine nitrogen-fixing bacterium isolated from the lagoon sediment of an islet inside an atoll.</title>
        <authorList>
            <person name="Wang L.-T."/>
            <person name="Shieh W.Y."/>
        </authorList>
    </citation>
    <scope>NUCLEOTIDE SEQUENCE [LARGE SCALE GENOMIC DNA]</scope>
    <source>
        <strain evidence="5 6">NFV-1</strain>
    </source>
</reference>
<evidence type="ECO:0000256" key="1">
    <source>
        <dbReference type="ARBA" id="ARBA00004141"/>
    </source>
</evidence>
<dbReference type="EMBL" id="JADPMR010000004">
    <property type="protein sequence ID" value="MBF9002480.1"/>
    <property type="molecule type" value="Genomic_DNA"/>
</dbReference>
<keyword evidence="6" id="KW-1185">Reference proteome</keyword>
<gene>
    <name evidence="5" type="ORF">I1A42_18575</name>
</gene>
<sequence length="88" mass="9728">MGIMIDVIGAANGPLTGYAMNPACDFSTHLFIYKSSRLPPLKHPTDRFSCTFNPIGCIAAPILNVVYRITSLLQRFTCQFCAEIIGRF</sequence>
<name>A0ABS0GJH4_9VIBR</name>
<comment type="subcellular location">
    <subcellularLocation>
        <location evidence="1">Membrane</location>
        <topology evidence="1">Multi-pass membrane protein</topology>
    </subcellularLocation>
</comment>
<protein>
    <submittedName>
        <fullName evidence="5">Aquaporin</fullName>
    </submittedName>
</protein>
<evidence type="ECO:0000256" key="3">
    <source>
        <dbReference type="ARBA" id="ARBA00022989"/>
    </source>
</evidence>
<dbReference type="Proteomes" id="UP000597206">
    <property type="component" value="Unassembled WGS sequence"/>
</dbReference>
<dbReference type="SUPFAM" id="SSF81338">
    <property type="entry name" value="Aquaporin-like"/>
    <property type="match status" value="1"/>
</dbReference>
<dbReference type="Gene3D" id="1.20.1080.10">
    <property type="entry name" value="Glycerol uptake facilitator protein"/>
    <property type="match status" value="1"/>
</dbReference>
<evidence type="ECO:0000256" key="4">
    <source>
        <dbReference type="ARBA" id="ARBA00023136"/>
    </source>
</evidence>
<keyword evidence="4" id="KW-0472">Membrane</keyword>
<proteinExistence type="predicted"/>
<keyword evidence="2" id="KW-0812">Transmembrane</keyword>
<evidence type="ECO:0000313" key="6">
    <source>
        <dbReference type="Proteomes" id="UP000597206"/>
    </source>
</evidence>
<evidence type="ECO:0000256" key="2">
    <source>
        <dbReference type="ARBA" id="ARBA00022692"/>
    </source>
</evidence>
<organism evidence="5 6">
    <name type="scientific">Vibrio nitrifigilis</name>
    <dbReference type="NCBI Taxonomy" id="2789781"/>
    <lineage>
        <taxon>Bacteria</taxon>
        <taxon>Pseudomonadati</taxon>
        <taxon>Pseudomonadota</taxon>
        <taxon>Gammaproteobacteria</taxon>
        <taxon>Vibrionales</taxon>
        <taxon>Vibrionaceae</taxon>
        <taxon>Vibrio</taxon>
    </lineage>
</organism>
<keyword evidence="3" id="KW-1133">Transmembrane helix</keyword>
<comment type="caution">
    <text evidence="5">The sequence shown here is derived from an EMBL/GenBank/DDBJ whole genome shotgun (WGS) entry which is preliminary data.</text>
</comment>
<evidence type="ECO:0000313" key="5">
    <source>
        <dbReference type="EMBL" id="MBF9002480.1"/>
    </source>
</evidence>
<accession>A0ABS0GJH4</accession>